<evidence type="ECO:0008006" key="12">
    <source>
        <dbReference type="Google" id="ProtNLM"/>
    </source>
</evidence>
<evidence type="ECO:0000313" key="10">
    <source>
        <dbReference type="EMBL" id="KAF7509483.1"/>
    </source>
</evidence>
<dbReference type="GO" id="GO:0020037">
    <property type="term" value="F:heme binding"/>
    <property type="evidence" value="ECO:0007669"/>
    <property type="project" value="InterPro"/>
</dbReference>
<keyword evidence="7" id="KW-0503">Monooxygenase</keyword>
<evidence type="ECO:0000256" key="3">
    <source>
        <dbReference type="ARBA" id="ARBA00022617"/>
    </source>
</evidence>
<dbReference type="InterPro" id="IPR002401">
    <property type="entry name" value="Cyt_P450_E_grp-I"/>
</dbReference>
<dbReference type="Proteomes" id="UP000606974">
    <property type="component" value="Unassembled WGS sequence"/>
</dbReference>
<dbReference type="EMBL" id="JAACFV010000041">
    <property type="protein sequence ID" value="KAF7509483.1"/>
    <property type="molecule type" value="Genomic_DNA"/>
</dbReference>
<dbReference type="PRINTS" id="PR00385">
    <property type="entry name" value="P450"/>
</dbReference>
<keyword evidence="9" id="KW-0812">Transmembrane</keyword>
<dbReference type="AlphaFoldDB" id="A0A8H7AI44"/>
<evidence type="ECO:0000256" key="9">
    <source>
        <dbReference type="SAM" id="Phobius"/>
    </source>
</evidence>
<accession>A0A8H7AI44</accession>
<evidence type="ECO:0000256" key="2">
    <source>
        <dbReference type="ARBA" id="ARBA00010617"/>
    </source>
</evidence>
<organism evidence="10 11">
    <name type="scientific">Endocarpon pusillum</name>
    <dbReference type="NCBI Taxonomy" id="364733"/>
    <lineage>
        <taxon>Eukaryota</taxon>
        <taxon>Fungi</taxon>
        <taxon>Dikarya</taxon>
        <taxon>Ascomycota</taxon>
        <taxon>Pezizomycotina</taxon>
        <taxon>Eurotiomycetes</taxon>
        <taxon>Chaetothyriomycetidae</taxon>
        <taxon>Verrucariales</taxon>
        <taxon>Verrucariaceae</taxon>
        <taxon>Endocarpon</taxon>
    </lineage>
</organism>
<dbReference type="InterPro" id="IPR001128">
    <property type="entry name" value="Cyt_P450"/>
</dbReference>
<comment type="similarity">
    <text evidence="2">Belongs to the cytochrome P450 family.</text>
</comment>
<keyword evidence="11" id="KW-1185">Reference proteome</keyword>
<feature type="transmembrane region" description="Helical" evidence="9">
    <location>
        <begin position="82"/>
        <end position="100"/>
    </location>
</feature>
<evidence type="ECO:0000256" key="4">
    <source>
        <dbReference type="ARBA" id="ARBA00022723"/>
    </source>
</evidence>
<keyword evidence="5" id="KW-0560">Oxidoreductase</keyword>
<feature type="binding site" description="axial binding residue" evidence="8">
    <location>
        <position position="522"/>
    </location>
    <ligand>
        <name>heme</name>
        <dbReference type="ChEBI" id="CHEBI:30413"/>
    </ligand>
    <ligandPart>
        <name>Fe</name>
        <dbReference type="ChEBI" id="CHEBI:18248"/>
    </ligandPart>
</feature>
<keyword evidence="4 8" id="KW-0479">Metal-binding</keyword>
<proteinExistence type="inferred from homology"/>
<reference evidence="10" key="1">
    <citation type="submission" date="2020-02" db="EMBL/GenBank/DDBJ databases">
        <authorList>
            <person name="Palmer J.M."/>
        </authorList>
    </citation>
    <scope>NUCLEOTIDE SEQUENCE</scope>
    <source>
        <strain evidence="10">EPUS1.4</strain>
        <tissue evidence="10">Thallus</tissue>
    </source>
</reference>
<evidence type="ECO:0000256" key="1">
    <source>
        <dbReference type="ARBA" id="ARBA00001971"/>
    </source>
</evidence>
<evidence type="ECO:0000256" key="6">
    <source>
        <dbReference type="ARBA" id="ARBA00023004"/>
    </source>
</evidence>
<dbReference type="PANTHER" id="PTHR24305:SF157">
    <property type="entry name" value="N-ACETYLTRYPTOPHAN 6-HYDROXYLASE IVOC-RELATED"/>
    <property type="match status" value="1"/>
</dbReference>
<dbReference type="GO" id="GO:0004497">
    <property type="term" value="F:monooxygenase activity"/>
    <property type="evidence" value="ECO:0007669"/>
    <property type="project" value="UniProtKB-KW"/>
</dbReference>
<keyword evidence="6 8" id="KW-0408">Iron</keyword>
<dbReference type="OrthoDB" id="3945418at2759"/>
<dbReference type="GO" id="GO:0016705">
    <property type="term" value="F:oxidoreductase activity, acting on paired donors, with incorporation or reduction of molecular oxygen"/>
    <property type="evidence" value="ECO:0007669"/>
    <property type="project" value="InterPro"/>
</dbReference>
<sequence>MNPTKKALGGNMLSILYPGRILRLLIAYELHGSSLLNAKSRRLVLQPWVKSSPQLLQSSCVLLLESDHIPHYFQKTTMGSTVTVQAAWLVITIVIINVLYRCLYRIYLSPLAAIPGPKTAALTGAYEQYYDLIEKARFPWKIEQLHKKYGPIVRIRPNEVHINDPAYGETHFSSSPTLQLNKYAPHQNQFGMPQSTFNTVDAELHKLRRGVVAPFFSRRSILALETMLQEKVERVCIRLTEAQRSGQPIDLRLLFSCMTTDIITEYAFPNCFDLLSTPDLSPAWRNTFSQGLRNFHWFKHYPFLWRVLRSIPDKLLLRLSPEMKITQDWERGNQKLVRDIINSHDPNQKPSERHPTIFHEILSSDLPSEEKSYERLWQEGASLIGAGVETTSNTLNVILFHLLQNKTQLDRLQIELQSAMHDPSHLASWSELEKLPYLTAVINEGLRKAMGTTSRFIRVAPHHDLQYKNYTIPAGTAVSMSVMPLHNNAQVFHEPHAFVPERWLGENVKSDLFVFGKGPRMCSGQNLAYAELYLALAAVLRRFRLELFETTVTDVEAVCDAFMPMPREDSKGVRVLVRGN</sequence>
<evidence type="ECO:0000256" key="8">
    <source>
        <dbReference type="PIRSR" id="PIRSR602401-1"/>
    </source>
</evidence>
<dbReference type="InterPro" id="IPR036396">
    <property type="entry name" value="Cyt_P450_sf"/>
</dbReference>
<name>A0A8H7AI44_9EURO</name>
<evidence type="ECO:0000256" key="7">
    <source>
        <dbReference type="ARBA" id="ARBA00023033"/>
    </source>
</evidence>
<gene>
    <name evidence="10" type="ORF">GJ744_008046</name>
</gene>
<evidence type="ECO:0000256" key="5">
    <source>
        <dbReference type="ARBA" id="ARBA00023002"/>
    </source>
</evidence>
<keyword evidence="9" id="KW-0472">Membrane</keyword>
<dbReference type="Pfam" id="PF00067">
    <property type="entry name" value="p450"/>
    <property type="match status" value="1"/>
</dbReference>
<evidence type="ECO:0000313" key="11">
    <source>
        <dbReference type="Proteomes" id="UP000606974"/>
    </source>
</evidence>
<dbReference type="GO" id="GO:0005506">
    <property type="term" value="F:iron ion binding"/>
    <property type="evidence" value="ECO:0007669"/>
    <property type="project" value="InterPro"/>
</dbReference>
<dbReference type="CDD" id="cd11062">
    <property type="entry name" value="CYP58-like"/>
    <property type="match status" value="1"/>
</dbReference>
<comment type="cofactor">
    <cofactor evidence="1 8">
        <name>heme</name>
        <dbReference type="ChEBI" id="CHEBI:30413"/>
    </cofactor>
</comment>
<dbReference type="SUPFAM" id="SSF48264">
    <property type="entry name" value="Cytochrome P450"/>
    <property type="match status" value="1"/>
</dbReference>
<dbReference type="PANTHER" id="PTHR24305">
    <property type="entry name" value="CYTOCHROME P450"/>
    <property type="match status" value="1"/>
</dbReference>
<dbReference type="Gene3D" id="1.10.630.10">
    <property type="entry name" value="Cytochrome P450"/>
    <property type="match status" value="1"/>
</dbReference>
<comment type="caution">
    <text evidence="10">The sequence shown here is derived from an EMBL/GenBank/DDBJ whole genome shotgun (WGS) entry which is preliminary data.</text>
</comment>
<keyword evidence="3 8" id="KW-0349">Heme</keyword>
<keyword evidence="9" id="KW-1133">Transmembrane helix</keyword>
<protein>
    <recommendedName>
        <fullName evidence="12">Cytochrome P450</fullName>
    </recommendedName>
</protein>
<dbReference type="PRINTS" id="PR00463">
    <property type="entry name" value="EP450I"/>
</dbReference>
<dbReference type="InterPro" id="IPR050121">
    <property type="entry name" value="Cytochrome_P450_monoxygenase"/>
</dbReference>